<dbReference type="InterPro" id="IPR029040">
    <property type="entry name" value="RPABC4/Spt4"/>
</dbReference>
<name>A0A1I6LES8_9EURY</name>
<protein>
    <submittedName>
        <fullName evidence="1">Uncharacterized protein</fullName>
    </submittedName>
</protein>
<evidence type="ECO:0000313" key="1">
    <source>
        <dbReference type="EMBL" id="SFS01965.1"/>
    </source>
</evidence>
<dbReference type="SUPFAM" id="SSF63393">
    <property type="entry name" value="RNA polymerase subunits"/>
    <property type="match status" value="1"/>
</dbReference>
<dbReference type="EMBL" id="FOZK01000002">
    <property type="protein sequence ID" value="SFS01965.1"/>
    <property type="molecule type" value="Genomic_DNA"/>
</dbReference>
<sequence length="40" mass="4400">MLVMKQDHYTCANCGQQLSYQTTKHNGCANCGFLPLHGAD</sequence>
<proteinExistence type="predicted"/>
<dbReference type="STRING" id="767519.SAMN05216559_2576"/>
<accession>A0A1I6LES8</accession>
<gene>
    <name evidence="1" type="ORF">SAMN05216559_2576</name>
</gene>
<keyword evidence="2" id="KW-1185">Reference proteome</keyword>
<evidence type="ECO:0000313" key="2">
    <source>
        <dbReference type="Proteomes" id="UP000199062"/>
    </source>
</evidence>
<dbReference type="AlphaFoldDB" id="A0A1I6LES8"/>
<dbReference type="Proteomes" id="UP000199062">
    <property type="component" value="Unassembled WGS sequence"/>
</dbReference>
<organism evidence="1 2">
    <name type="scientific">Halomicrobium zhouii</name>
    <dbReference type="NCBI Taxonomy" id="767519"/>
    <lineage>
        <taxon>Archaea</taxon>
        <taxon>Methanobacteriati</taxon>
        <taxon>Methanobacteriota</taxon>
        <taxon>Stenosarchaea group</taxon>
        <taxon>Halobacteria</taxon>
        <taxon>Halobacteriales</taxon>
        <taxon>Haloarculaceae</taxon>
        <taxon>Halomicrobium</taxon>
    </lineage>
</organism>
<reference evidence="1 2" key="1">
    <citation type="submission" date="2016-10" db="EMBL/GenBank/DDBJ databases">
        <authorList>
            <person name="de Groot N.N."/>
        </authorList>
    </citation>
    <scope>NUCLEOTIDE SEQUENCE [LARGE SCALE GENOMIC DNA]</scope>
    <source>
        <strain evidence="1 2">CGMCC 1.10457</strain>
    </source>
</reference>